<dbReference type="Pfam" id="PF20511">
    <property type="entry name" value="PMI_typeI_cat"/>
    <property type="match status" value="1"/>
</dbReference>
<feature type="region of interest" description="Disordered" evidence="5">
    <location>
        <begin position="362"/>
        <end position="394"/>
    </location>
</feature>
<dbReference type="InterPro" id="IPR046457">
    <property type="entry name" value="PMI_typeI_cat"/>
</dbReference>
<keyword evidence="8" id="KW-0413">Isomerase</keyword>
<sequence>MENKKELYPLKFIPVAERKPWGGNALIGKLGKEFVECDSDGNETRLTGKDRIGESWEISDMGFTDSVTANGWLAGNTLGEIMDTYIERISGEDVYRFYGRQFPVLVKFLDIRGRTSLQVHPDDETAEQRYDSLGKCEMWYIMDASPEAKIYMGFKREISAQELYDKCKDGTIEEELNVIAPRKGDWLLIRPGTVHAAEGGLLIAEIQESSDLTFRLCDWGREKSPATARPMHLEEAFDIIDIGQYNGDGYHKGPLWENPEDGNGLHCSRVTDELVRVPQFTVTKICVHDPLKVSNSHSGSFIIYICIDGEAAIQVPVSRQDGNSAMESYSMKKGETVLVPADMPDFFVVPADRDTVLLEVRTEAEEEKDSYINPDTEPYLEGEDYGGVENDDMD</sequence>
<evidence type="ECO:0000313" key="8">
    <source>
        <dbReference type="EMBL" id="MBO8484703.1"/>
    </source>
</evidence>
<dbReference type="CDD" id="cd07010">
    <property type="entry name" value="cupin_PMI_type_I_N_bac"/>
    <property type="match status" value="1"/>
</dbReference>
<dbReference type="Gene3D" id="2.60.120.10">
    <property type="entry name" value="Jelly Rolls"/>
    <property type="match status" value="2"/>
</dbReference>
<protein>
    <recommendedName>
        <fullName evidence="3">Phosphohexomutase</fullName>
    </recommendedName>
    <alternativeName>
        <fullName evidence="4">Phosphomannose isomerase</fullName>
    </alternativeName>
</protein>
<evidence type="ECO:0000256" key="3">
    <source>
        <dbReference type="ARBA" id="ARBA00029741"/>
    </source>
</evidence>
<evidence type="ECO:0000259" key="6">
    <source>
        <dbReference type="Pfam" id="PF20511"/>
    </source>
</evidence>
<dbReference type="GO" id="GO:0008270">
    <property type="term" value="F:zinc ion binding"/>
    <property type="evidence" value="ECO:0007669"/>
    <property type="project" value="InterPro"/>
</dbReference>
<dbReference type="InterPro" id="IPR011051">
    <property type="entry name" value="RmlC_Cupin_sf"/>
</dbReference>
<dbReference type="SUPFAM" id="SSF51182">
    <property type="entry name" value="RmlC-like cupins"/>
    <property type="match status" value="1"/>
</dbReference>
<evidence type="ECO:0000256" key="2">
    <source>
        <dbReference type="ARBA" id="ARBA00022833"/>
    </source>
</evidence>
<dbReference type="Proteomes" id="UP000725002">
    <property type="component" value="Unassembled WGS sequence"/>
</dbReference>
<dbReference type="InterPro" id="IPR051804">
    <property type="entry name" value="Carb_Metab_Reg_Kinase/Isom"/>
</dbReference>
<dbReference type="PANTHER" id="PTHR42742">
    <property type="entry name" value="TRANSCRIPTIONAL REPRESSOR MPRA"/>
    <property type="match status" value="1"/>
</dbReference>
<dbReference type="AlphaFoldDB" id="A0A940IKC6"/>
<evidence type="ECO:0000313" key="9">
    <source>
        <dbReference type="Proteomes" id="UP000725002"/>
    </source>
</evidence>
<keyword evidence="2" id="KW-0862">Zinc</keyword>
<name>A0A940IKC6_9BACT</name>
<accession>A0A940IKC6</accession>
<proteinExistence type="predicted"/>
<evidence type="ECO:0000256" key="1">
    <source>
        <dbReference type="ARBA" id="ARBA00022723"/>
    </source>
</evidence>
<dbReference type="InterPro" id="IPR014710">
    <property type="entry name" value="RmlC-like_jellyroll"/>
</dbReference>
<comment type="caution">
    <text evidence="8">The sequence shown here is derived from an EMBL/GenBank/DDBJ whole genome shotgun (WGS) entry which is preliminary data.</text>
</comment>
<dbReference type="EMBL" id="JADILV010000083">
    <property type="protein sequence ID" value="MBO8484703.1"/>
    <property type="molecule type" value="Genomic_DNA"/>
</dbReference>
<keyword evidence="1" id="KW-0479">Metal-binding</keyword>
<dbReference type="InterPro" id="IPR049071">
    <property type="entry name" value="MPI_cupin_dom"/>
</dbReference>
<feature type="domain" description="Phosphomannose isomerase type I catalytic" evidence="6">
    <location>
        <begin position="17"/>
        <end position="131"/>
    </location>
</feature>
<gene>
    <name evidence="8" type="ORF">IAB75_11440</name>
</gene>
<dbReference type="GO" id="GO:0004476">
    <property type="term" value="F:mannose-6-phosphate isomerase activity"/>
    <property type="evidence" value="ECO:0007669"/>
    <property type="project" value="InterPro"/>
</dbReference>
<feature type="compositionally biased region" description="Acidic residues" evidence="5">
    <location>
        <begin position="378"/>
        <end position="394"/>
    </location>
</feature>
<dbReference type="Pfam" id="PF21621">
    <property type="entry name" value="MPI_cupin_dom"/>
    <property type="match status" value="1"/>
</dbReference>
<reference evidence="8" key="1">
    <citation type="submission" date="2020-10" db="EMBL/GenBank/DDBJ databases">
        <authorList>
            <person name="Gilroy R."/>
        </authorList>
    </citation>
    <scope>NUCLEOTIDE SEQUENCE</scope>
    <source>
        <strain evidence="8">G3-8215</strain>
    </source>
</reference>
<evidence type="ECO:0000256" key="5">
    <source>
        <dbReference type="SAM" id="MobiDB-lite"/>
    </source>
</evidence>
<organism evidence="8 9">
    <name type="scientific">Candidatus Cryptobacteroides avicola</name>
    <dbReference type="NCBI Taxonomy" id="2840757"/>
    <lineage>
        <taxon>Bacteria</taxon>
        <taxon>Pseudomonadati</taxon>
        <taxon>Bacteroidota</taxon>
        <taxon>Bacteroidia</taxon>
        <taxon>Bacteroidales</taxon>
        <taxon>Candidatus Cryptobacteroides</taxon>
    </lineage>
</organism>
<dbReference type="PANTHER" id="PTHR42742:SF3">
    <property type="entry name" value="FRUCTOKINASE"/>
    <property type="match status" value="1"/>
</dbReference>
<evidence type="ECO:0000259" key="7">
    <source>
        <dbReference type="Pfam" id="PF21621"/>
    </source>
</evidence>
<reference evidence="8" key="2">
    <citation type="journal article" date="2021" name="PeerJ">
        <title>Extensive microbial diversity within the chicken gut microbiome revealed by metagenomics and culture.</title>
        <authorList>
            <person name="Gilroy R."/>
            <person name="Ravi A."/>
            <person name="Getino M."/>
            <person name="Pursley I."/>
            <person name="Horton D.L."/>
            <person name="Alikhan N.F."/>
            <person name="Baker D."/>
            <person name="Gharbi K."/>
            <person name="Hall N."/>
            <person name="Watson M."/>
            <person name="Adriaenssens E.M."/>
            <person name="Foster-Nyarko E."/>
            <person name="Jarju S."/>
            <person name="Secka A."/>
            <person name="Antonio M."/>
            <person name="Oren A."/>
            <person name="Chaudhuri R.R."/>
            <person name="La Ragione R."/>
            <person name="Hildebrand F."/>
            <person name="Pallen M.J."/>
        </authorList>
    </citation>
    <scope>NUCLEOTIDE SEQUENCE</scope>
    <source>
        <strain evidence="8">G3-8215</strain>
    </source>
</reference>
<feature type="domain" description="Mannose-6-phosphate isomerase cupin" evidence="7">
    <location>
        <begin position="274"/>
        <end position="347"/>
    </location>
</feature>
<evidence type="ECO:0000256" key="4">
    <source>
        <dbReference type="ARBA" id="ARBA00030762"/>
    </source>
</evidence>